<dbReference type="InterPro" id="IPR050171">
    <property type="entry name" value="MFS_Transporters"/>
</dbReference>
<keyword evidence="6 9" id="KW-1133">Transmembrane helix</keyword>
<dbReference type="GO" id="GO:0005886">
    <property type="term" value="C:plasma membrane"/>
    <property type="evidence" value="ECO:0007669"/>
    <property type="project" value="UniProtKB-SubCell"/>
</dbReference>
<dbReference type="AlphaFoldDB" id="A0A559IYG4"/>
<dbReference type="CDD" id="cd17346">
    <property type="entry name" value="MFS_DtpA_like"/>
    <property type="match status" value="1"/>
</dbReference>
<evidence type="ECO:0000256" key="1">
    <source>
        <dbReference type="ARBA" id="ARBA00004651"/>
    </source>
</evidence>
<dbReference type="PROSITE" id="PS01023">
    <property type="entry name" value="PTR2_2"/>
    <property type="match status" value="1"/>
</dbReference>
<evidence type="ECO:0000313" key="12">
    <source>
        <dbReference type="Proteomes" id="UP000318102"/>
    </source>
</evidence>
<comment type="subcellular location">
    <subcellularLocation>
        <location evidence="1">Cell membrane</location>
        <topology evidence="1">Multi-pass membrane protein</topology>
    </subcellularLocation>
    <subcellularLocation>
        <location evidence="8">Membrane</location>
        <topology evidence="8">Multi-pass membrane protein</topology>
    </subcellularLocation>
</comment>
<feature type="transmembrane region" description="Helical" evidence="9">
    <location>
        <begin position="64"/>
        <end position="84"/>
    </location>
</feature>
<comment type="caution">
    <text evidence="11">The sequence shown here is derived from an EMBL/GenBank/DDBJ whole genome shotgun (WGS) entry which is preliminary data.</text>
</comment>
<evidence type="ECO:0000313" key="11">
    <source>
        <dbReference type="EMBL" id="TVX92669.1"/>
    </source>
</evidence>
<feature type="transmembrane region" description="Helical" evidence="9">
    <location>
        <begin position="402"/>
        <end position="422"/>
    </location>
</feature>
<dbReference type="InterPro" id="IPR020846">
    <property type="entry name" value="MFS_dom"/>
</dbReference>
<feature type="transmembrane region" description="Helical" evidence="9">
    <location>
        <begin position="428"/>
        <end position="451"/>
    </location>
</feature>
<dbReference type="RefSeq" id="WP_144988353.1">
    <property type="nucleotide sequence ID" value="NZ_VNJK01000001.1"/>
</dbReference>
<accession>A0A559IYG4</accession>
<feature type="transmembrane region" description="Helical" evidence="9">
    <location>
        <begin position="93"/>
        <end position="111"/>
    </location>
</feature>
<feature type="transmembrane region" description="Helical" evidence="9">
    <location>
        <begin position="328"/>
        <end position="352"/>
    </location>
</feature>
<dbReference type="EMBL" id="VNJK01000001">
    <property type="protein sequence ID" value="TVX92669.1"/>
    <property type="molecule type" value="Genomic_DNA"/>
</dbReference>
<protein>
    <submittedName>
        <fullName evidence="11">Peptide MFS transporter</fullName>
    </submittedName>
</protein>
<dbReference type="GO" id="GO:1904680">
    <property type="term" value="F:peptide transmembrane transporter activity"/>
    <property type="evidence" value="ECO:0007669"/>
    <property type="project" value="InterPro"/>
</dbReference>
<keyword evidence="5 8" id="KW-0812">Transmembrane</keyword>
<keyword evidence="12" id="KW-1185">Reference proteome</keyword>
<dbReference type="FunFam" id="1.20.1250.20:FF:000146">
    <property type="entry name" value="Amino acid/peptide transporter"/>
    <property type="match status" value="1"/>
</dbReference>
<dbReference type="Gene3D" id="1.20.1250.20">
    <property type="entry name" value="MFS general substrate transporter like domains"/>
    <property type="match status" value="2"/>
</dbReference>
<feature type="domain" description="Major facilitator superfamily (MFS) profile" evidence="10">
    <location>
        <begin position="24"/>
        <end position="456"/>
    </location>
</feature>
<dbReference type="Proteomes" id="UP000318102">
    <property type="component" value="Unassembled WGS sequence"/>
</dbReference>
<dbReference type="NCBIfam" id="TIGR00924">
    <property type="entry name" value="yjdL_sub1_fam"/>
    <property type="match status" value="1"/>
</dbReference>
<dbReference type="OrthoDB" id="9772725at2"/>
<dbReference type="SUPFAM" id="SSF103473">
    <property type="entry name" value="MFS general substrate transporter"/>
    <property type="match status" value="1"/>
</dbReference>
<feature type="transmembrane region" description="Helical" evidence="9">
    <location>
        <begin position="364"/>
        <end position="390"/>
    </location>
</feature>
<keyword evidence="4" id="KW-1003">Cell membrane</keyword>
<evidence type="ECO:0000256" key="8">
    <source>
        <dbReference type="RuleBase" id="RU003755"/>
    </source>
</evidence>
<evidence type="ECO:0000256" key="4">
    <source>
        <dbReference type="ARBA" id="ARBA00022475"/>
    </source>
</evidence>
<evidence type="ECO:0000256" key="3">
    <source>
        <dbReference type="ARBA" id="ARBA00022448"/>
    </source>
</evidence>
<dbReference type="PANTHER" id="PTHR23517:SF15">
    <property type="entry name" value="PROTON-DEPENDENT OLIGOPEPTIDE FAMILY TRANSPORT PROTEIN"/>
    <property type="match status" value="1"/>
</dbReference>
<dbReference type="InterPro" id="IPR018456">
    <property type="entry name" value="PTR2_symporter_CS"/>
</dbReference>
<sequence length="464" mass="50531">MSTHQAAASNATNRKDKHPPGLYVLFFTEMWERFSYYGMRAMLVLYLTTALISGGLGFSESTALTVYGIFTGACYFTPLLGGYLSDKYLGRRLAVTIGGICIAIGNFALFMDQTTTMLYTGLAFIIIGNGFFKPNVSTLVGDLYPKGDRRVDSAYTIFYMGINVGSLFAPLVCGYLAEQLFKIPMADTILYGYKYAFLASGIGMIIGQIIFNTLAPKYLGDIGKAPVRSKNDQKTAAVKTPLTPLEKQRTKVILIVTCFVIFFWAGFEQAGGLLTLYTNQFVDKTIFGFEIPTSWFQSINPLFIIILAPIVSALWLKLARSKRGDLSFGVKMGLGMVLLGVGYMVLLVAVMQTGSDPNSVISQAHIMFIVGTYFFHTLGELFLSPVGLSIVNKISPVKLTSLLMGVWLSSTGIANILGSQFASNIKTLGYFNVFAIIGAAAIVLGLVLMMLSKKLSSMAQVSEL</sequence>
<dbReference type="PANTHER" id="PTHR23517">
    <property type="entry name" value="RESISTANCE PROTEIN MDTM, PUTATIVE-RELATED-RELATED"/>
    <property type="match status" value="1"/>
</dbReference>
<evidence type="ECO:0000259" key="10">
    <source>
        <dbReference type="PROSITE" id="PS50850"/>
    </source>
</evidence>
<evidence type="ECO:0000256" key="6">
    <source>
        <dbReference type="ARBA" id="ARBA00022989"/>
    </source>
</evidence>
<keyword evidence="7 9" id="KW-0472">Membrane</keyword>
<proteinExistence type="inferred from homology"/>
<evidence type="ECO:0000256" key="9">
    <source>
        <dbReference type="SAM" id="Phobius"/>
    </source>
</evidence>
<feature type="transmembrane region" description="Helical" evidence="9">
    <location>
        <begin position="298"/>
        <end position="316"/>
    </location>
</feature>
<feature type="transmembrane region" description="Helical" evidence="9">
    <location>
        <begin position="37"/>
        <end position="58"/>
    </location>
</feature>
<dbReference type="Pfam" id="PF00854">
    <property type="entry name" value="PTR2"/>
    <property type="match status" value="2"/>
</dbReference>
<evidence type="ECO:0000256" key="2">
    <source>
        <dbReference type="ARBA" id="ARBA00005982"/>
    </source>
</evidence>
<feature type="transmembrane region" description="Helical" evidence="9">
    <location>
        <begin position="252"/>
        <end position="278"/>
    </location>
</feature>
<dbReference type="InterPro" id="IPR036259">
    <property type="entry name" value="MFS_trans_sf"/>
</dbReference>
<evidence type="ECO:0000256" key="7">
    <source>
        <dbReference type="ARBA" id="ARBA00023136"/>
    </source>
</evidence>
<gene>
    <name evidence="11" type="ORF">FPZ44_06180</name>
</gene>
<reference evidence="11 12" key="1">
    <citation type="submission" date="2019-07" db="EMBL/GenBank/DDBJ databases">
        <authorList>
            <person name="Kim J."/>
        </authorList>
    </citation>
    <scope>NUCLEOTIDE SEQUENCE [LARGE SCALE GENOMIC DNA]</scope>
    <source>
        <strain evidence="11 12">N4</strain>
    </source>
</reference>
<name>A0A559IYG4_9BACL</name>
<feature type="transmembrane region" description="Helical" evidence="9">
    <location>
        <begin position="157"/>
        <end position="177"/>
    </location>
</feature>
<feature type="transmembrane region" description="Helical" evidence="9">
    <location>
        <begin position="117"/>
        <end position="136"/>
    </location>
</feature>
<dbReference type="InterPro" id="IPR000109">
    <property type="entry name" value="POT_fam"/>
</dbReference>
<keyword evidence="3 8" id="KW-0813">Transport</keyword>
<evidence type="ECO:0000256" key="5">
    <source>
        <dbReference type="ARBA" id="ARBA00022692"/>
    </source>
</evidence>
<dbReference type="GO" id="GO:0006857">
    <property type="term" value="P:oligopeptide transport"/>
    <property type="evidence" value="ECO:0007669"/>
    <property type="project" value="InterPro"/>
</dbReference>
<dbReference type="InterPro" id="IPR005279">
    <property type="entry name" value="Dipep/tripep_permease"/>
</dbReference>
<comment type="similarity">
    <text evidence="2 8">Belongs to the major facilitator superfamily. Proton-dependent oligopeptide transporter (POT/PTR) (TC 2.A.17) family.</text>
</comment>
<feature type="transmembrane region" description="Helical" evidence="9">
    <location>
        <begin position="197"/>
        <end position="215"/>
    </location>
</feature>
<dbReference type="PROSITE" id="PS50850">
    <property type="entry name" value="MFS"/>
    <property type="match status" value="1"/>
</dbReference>
<organism evidence="11 12">
    <name type="scientific">Paenibacillus agilis</name>
    <dbReference type="NCBI Taxonomy" id="3020863"/>
    <lineage>
        <taxon>Bacteria</taxon>
        <taxon>Bacillati</taxon>
        <taxon>Bacillota</taxon>
        <taxon>Bacilli</taxon>
        <taxon>Bacillales</taxon>
        <taxon>Paenibacillaceae</taxon>
        <taxon>Paenibacillus</taxon>
    </lineage>
</organism>